<gene>
    <name evidence="2" type="ORF">HZU75_01645</name>
</gene>
<dbReference type="GO" id="GO:0005886">
    <property type="term" value="C:plasma membrane"/>
    <property type="evidence" value="ECO:0007669"/>
    <property type="project" value="TreeGrafter"/>
</dbReference>
<dbReference type="InterPro" id="IPR007383">
    <property type="entry name" value="DUF445"/>
</dbReference>
<sequence length="427" mass="47816">MSATHSGFAAKSERLRAMKRRATGLLIAMALLLVWVIWLRTQYPAWGWLGFIEAFAEAALVGGLADWFAVTALFRQPLNLPIPHTAIIPKNKHRIADSLGEFIEAHFLSTERIMAKVSEFNPAAKLSNWLMQPANARQSAEQLTNLLHYILQSLTEPEIQARLRELLRQQLGKIDLAAPAAEVLSLVRQSGAQQQLLDVVLSHVDQQLQKPELQQHLAQLIAAELDYLKWIALDEAGGRYLARKLVHAAAREVQGMRENDQHTLRVHVDETLAQLQQRLKNDPELKARLAAAQQKMLAEPTLMDALDKVWLNVVGLLAGQLKEPDSALRSKLAKGLSHLAQRLAQDESLSDWLNRHARIAAGQLVKRYRHQIGVFIAEQLKAWDDEVMVERLEVNVGVDLQFVRLNGTLVGGLIGLVLYGLHQLVVL</sequence>
<evidence type="ECO:0000313" key="3">
    <source>
        <dbReference type="Proteomes" id="UP000510822"/>
    </source>
</evidence>
<dbReference type="PANTHER" id="PTHR38442">
    <property type="entry name" value="INNER MEMBRANE PROTEIN-RELATED"/>
    <property type="match status" value="1"/>
</dbReference>
<name>A0A7D5V7W9_9NEIS</name>
<protein>
    <submittedName>
        <fullName evidence="2">DUF445 domain-containing protein</fullName>
    </submittedName>
</protein>
<dbReference type="EMBL" id="CP058952">
    <property type="protein sequence ID" value="QLI80339.1"/>
    <property type="molecule type" value="Genomic_DNA"/>
</dbReference>
<dbReference type="KEGG" id="cfon:HZU75_01645"/>
<evidence type="ECO:0000313" key="2">
    <source>
        <dbReference type="EMBL" id="QLI80339.1"/>
    </source>
</evidence>
<accession>A0A7D5V7W9</accession>
<feature type="transmembrane region" description="Helical" evidence="1">
    <location>
        <begin position="21"/>
        <end position="39"/>
    </location>
</feature>
<dbReference type="PANTHER" id="PTHR38442:SF1">
    <property type="entry name" value="INNER MEMBRANE PROTEIN"/>
    <property type="match status" value="1"/>
</dbReference>
<evidence type="ECO:0000256" key="1">
    <source>
        <dbReference type="SAM" id="Phobius"/>
    </source>
</evidence>
<keyword evidence="1" id="KW-0812">Transmembrane</keyword>
<reference evidence="2 3" key="1">
    <citation type="journal article" date="2016" name="Int. J. Syst. Evol. Microbiol.">
        <title>Chitinibacter fontanus sp. nov., isolated from a spring.</title>
        <authorList>
            <person name="Sheu S.Y."/>
            <person name="Li Y.S."/>
            <person name="Young C.C."/>
            <person name="Chen W.M."/>
        </authorList>
    </citation>
    <scope>NUCLEOTIDE SEQUENCE [LARGE SCALE GENOMIC DNA]</scope>
    <source>
        <strain evidence="2 3">STM-7</strain>
    </source>
</reference>
<proteinExistence type="predicted"/>
<dbReference type="Pfam" id="PF04286">
    <property type="entry name" value="DUF445"/>
    <property type="match status" value="1"/>
</dbReference>
<keyword evidence="1" id="KW-0472">Membrane</keyword>
<dbReference type="AlphaFoldDB" id="A0A7D5V7W9"/>
<keyword evidence="1" id="KW-1133">Transmembrane helix</keyword>
<dbReference type="RefSeq" id="WP_180307482.1">
    <property type="nucleotide sequence ID" value="NZ_CP058952.1"/>
</dbReference>
<organism evidence="2 3">
    <name type="scientific">Chitinibacter fontanus</name>
    <dbReference type="NCBI Taxonomy" id="1737446"/>
    <lineage>
        <taxon>Bacteria</taxon>
        <taxon>Pseudomonadati</taxon>
        <taxon>Pseudomonadota</taxon>
        <taxon>Betaproteobacteria</taxon>
        <taxon>Neisseriales</taxon>
        <taxon>Chitinibacteraceae</taxon>
        <taxon>Chitinibacter</taxon>
    </lineage>
</organism>
<dbReference type="Proteomes" id="UP000510822">
    <property type="component" value="Chromosome"/>
</dbReference>
<keyword evidence="3" id="KW-1185">Reference proteome</keyword>